<dbReference type="SUPFAM" id="SSF56112">
    <property type="entry name" value="Protein kinase-like (PK-like)"/>
    <property type="match status" value="1"/>
</dbReference>
<sequence>MQSAPAPGGGQTLADRYRMTKKVGDGTFGEVSLARKIDTGDVVAIKRMKKKFYSWDEAMGLREVKSLKKLNHPNIIKLREVIRENDILYFVFEFMQMNLYELMKDRDRYFPESTIRNIIYQVLQGMAYMHKNGFFHRDMKPENLMCNGTELVKIADFGLAREIRSRPPFTDYVSTRWYRAPEILLRSTNYNSPIDLWALGCIMAELYMLRPLFPGSSELDQIFKILTIMGTPTKDEWPEGYRLAAAMNFRFQQCQGVPLESIINTAGADGMKLMRDMMLWVPEKRPSAAGCLKYKYFQVNQKLGAPPVPPAPPTRKHSAQSDSKVVVTNKVKNVAKISNATDSFTVDNGDTPKPYSKKENDEDEAKKTSAPKDGSNRVINRNLPMNKTTGPSKYAQPLLPSLSEGPRAKQSRAVPAGSAVLGSGSQYPRYLPGVGAGGTRALPKLSLFNEPAIGAAAATTLADRTNRALSGKRNPKDIYLAKSRYMPGVVKSDNSSNNSSFVGGGGNAGAGLGNTMRGSFLGGKGVPSANAQARSAVQARFEYAYGYVPSFGAKNMAGNAENAAPGGGKGSSSRTNWASKYAK</sequence>
<dbReference type="GO" id="GO:0005524">
    <property type="term" value="F:ATP binding"/>
    <property type="evidence" value="ECO:0007669"/>
    <property type="project" value="UniProtKB-UniRule"/>
</dbReference>
<dbReference type="PROSITE" id="PS00107">
    <property type="entry name" value="PROTEIN_KINASE_ATP"/>
    <property type="match status" value="1"/>
</dbReference>
<evidence type="ECO:0000256" key="15">
    <source>
        <dbReference type="SAM" id="MobiDB-lite"/>
    </source>
</evidence>
<accession>A0A7E4US22</accession>
<dbReference type="GO" id="GO:0005929">
    <property type="term" value="C:cilium"/>
    <property type="evidence" value="ECO:0007669"/>
    <property type="project" value="UniProtKB-SubCell"/>
</dbReference>
<dbReference type="InterPro" id="IPR017441">
    <property type="entry name" value="Protein_kinase_ATP_BS"/>
</dbReference>
<comment type="catalytic activity">
    <reaction evidence="12">
        <text>L-threonyl-[protein] + ATP = O-phospho-L-threonyl-[protein] + ADP + H(+)</text>
        <dbReference type="Rhea" id="RHEA:46608"/>
        <dbReference type="Rhea" id="RHEA-COMP:11060"/>
        <dbReference type="Rhea" id="RHEA-COMP:11605"/>
        <dbReference type="ChEBI" id="CHEBI:15378"/>
        <dbReference type="ChEBI" id="CHEBI:30013"/>
        <dbReference type="ChEBI" id="CHEBI:30616"/>
        <dbReference type="ChEBI" id="CHEBI:61977"/>
        <dbReference type="ChEBI" id="CHEBI:456216"/>
        <dbReference type="EC" id="2.7.11.1"/>
    </reaction>
</comment>
<dbReference type="WBParaSite" id="Pan_g11778.t1">
    <property type="protein sequence ID" value="Pan_g11778.t1"/>
    <property type="gene ID" value="Pan_g11778"/>
</dbReference>
<protein>
    <recommendedName>
        <fullName evidence="3">non-specific serine/threonine protein kinase</fullName>
        <ecNumber evidence="3">2.7.11.1</ecNumber>
    </recommendedName>
</protein>
<keyword evidence="17" id="KW-1185">Reference proteome</keyword>
<keyword evidence="6" id="KW-0479">Metal-binding</keyword>
<comment type="catalytic activity">
    <reaction evidence="13">
        <text>L-seryl-[protein] + ATP = O-phospho-L-seryl-[protein] + ADP + H(+)</text>
        <dbReference type="Rhea" id="RHEA:17989"/>
        <dbReference type="Rhea" id="RHEA-COMP:9863"/>
        <dbReference type="Rhea" id="RHEA-COMP:11604"/>
        <dbReference type="ChEBI" id="CHEBI:15378"/>
        <dbReference type="ChEBI" id="CHEBI:29999"/>
        <dbReference type="ChEBI" id="CHEBI:30616"/>
        <dbReference type="ChEBI" id="CHEBI:83421"/>
        <dbReference type="ChEBI" id="CHEBI:456216"/>
        <dbReference type="EC" id="2.7.11.1"/>
    </reaction>
</comment>
<keyword evidence="10" id="KW-0460">Magnesium</keyword>
<keyword evidence="8" id="KW-0418">Kinase</keyword>
<evidence type="ECO:0000256" key="11">
    <source>
        <dbReference type="ARBA" id="ARBA00023273"/>
    </source>
</evidence>
<dbReference type="Proteomes" id="UP000492821">
    <property type="component" value="Unassembled WGS sequence"/>
</dbReference>
<evidence type="ECO:0000313" key="18">
    <source>
        <dbReference type="WBParaSite" id="Pan_g11778.t1"/>
    </source>
</evidence>
<reference evidence="17" key="1">
    <citation type="journal article" date="2013" name="Genetics">
        <title>The draft genome and transcriptome of Panagrellus redivivus are shaped by the harsh demands of a free-living lifestyle.</title>
        <authorList>
            <person name="Srinivasan J."/>
            <person name="Dillman A.R."/>
            <person name="Macchietto M.G."/>
            <person name="Heikkinen L."/>
            <person name="Lakso M."/>
            <person name="Fracchia K.M."/>
            <person name="Antoshechkin I."/>
            <person name="Mortazavi A."/>
            <person name="Wong G."/>
            <person name="Sternberg P.W."/>
        </authorList>
    </citation>
    <scope>NUCLEOTIDE SEQUENCE [LARGE SCALE GENOMIC DNA]</scope>
    <source>
        <strain evidence="17">MT8872</strain>
    </source>
</reference>
<dbReference type="AlphaFoldDB" id="A0A7E4US22"/>
<proteinExistence type="predicted"/>
<feature type="compositionally biased region" description="Polar residues" evidence="15">
    <location>
        <begin position="571"/>
        <end position="583"/>
    </location>
</feature>
<keyword evidence="4" id="KW-0723">Serine/threonine-protein kinase</keyword>
<dbReference type="PANTHER" id="PTHR24055">
    <property type="entry name" value="MITOGEN-ACTIVATED PROTEIN KINASE"/>
    <property type="match status" value="1"/>
</dbReference>
<reference evidence="18" key="2">
    <citation type="submission" date="2020-10" db="UniProtKB">
        <authorList>
            <consortium name="WormBaseParasite"/>
        </authorList>
    </citation>
    <scope>IDENTIFICATION</scope>
</reference>
<dbReference type="Pfam" id="PF00069">
    <property type="entry name" value="Pkinase"/>
    <property type="match status" value="1"/>
</dbReference>
<dbReference type="GO" id="GO:0004674">
    <property type="term" value="F:protein serine/threonine kinase activity"/>
    <property type="evidence" value="ECO:0007669"/>
    <property type="project" value="UniProtKB-KW"/>
</dbReference>
<dbReference type="InterPro" id="IPR000719">
    <property type="entry name" value="Prot_kinase_dom"/>
</dbReference>
<dbReference type="GO" id="GO:0046872">
    <property type="term" value="F:metal ion binding"/>
    <property type="evidence" value="ECO:0007669"/>
    <property type="project" value="UniProtKB-KW"/>
</dbReference>
<feature type="compositionally biased region" description="Polar residues" evidence="15">
    <location>
        <begin position="377"/>
        <end position="391"/>
    </location>
</feature>
<evidence type="ECO:0000259" key="16">
    <source>
        <dbReference type="PROSITE" id="PS50011"/>
    </source>
</evidence>
<evidence type="ECO:0000256" key="6">
    <source>
        <dbReference type="ARBA" id="ARBA00022723"/>
    </source>
</evidence>
<keyword evidence="9 14" id="KW-0067">ATP-binding</keyword>
<dbReference type="PROSITE" id="PS50011">
    <property type="entry name" value="PROTEIN_KINASE_DOM"/>
    <property type="match status" value="1"/>
</dbReference>
<dbReference type="CDD" id="cd07830">
    <property type="entry name" value="STKc_MAK_like"/>
    <property type="match status" value="1"/>
</dbReference>
<comment type="subcellular location">
    <subcellularLocation>
        <location evidence="2">Cell projection</location>
        <location evidence="2">Cilium</location>
    </subcellularLocation>
</comment>
<evidence type="ECO:0000256" key="12">
    <source>
        <dbReference type="ARBA" id="ARBA00047899"/>
    </source>
</evidence>
<evidence type="ECO:0000256" key="5">
    <source>
        <dbReference type="ARBA" id="ARBA00022679"/>
    </source>
</evidence>
<keyword evidence="5" id="KW-0808">Transferase</keyword>
<dbReference type="FunFam" id="1.10.510.10:FF:000685">
    <property type="entry name" value="Serine/threonine-protein kinase dyf-5"/>
    <property type="match status" value="1"/>
</dbReference>
<evidence type="ECO:0000313" key="17">
    <source>
        <dbReference type="Proteomes" id="UP000492821"/>
    </source>
</evidence>
<dbReference type="EC" id="2.7.11.1" evidence="3"/>
<feature type="domain" description="Protein kinase" evidence="16">
    <location>
        <begin position="17"/>
        <end position="297"/>
    </location>
</feature>
<evidence type="ECO:0000256" key="13">
    <source>
        <dbReference type="ARBA" id="ARBA00048679"/>
    </source>
</evidence>
<evidence type="ECO:0000256" key="9">
    <source>
        <dbReference type="ARBA" id="ARBA00022840"/>
    </source>
</evidence>
<feature type="binding site" evidence="14">
    <location>
        <position position="46"/>
    </location>
    <ligand>
        <name>ATP</name>
        <dbReference type="ChEBI" id="CHEBI:30616"/>
    </ligand>
</feature>
<evidence type="ECO:0000256" key="1">
    <source>
        <dbReference type="ARBA" id="ARBA00001946"/>
    </source>
</evidence>
<feature type="region of interest" description="Disordered" evidence="15">
    <location>
        <begin position="342"/>
        <end position="427"/>
    </location>
</feature>
<dbReference type="SMART" id="SM00220">
    <property type="entry name" value="S_TKc"/>
    <property type="match status" value="1"/>
</dbReference>
<feature type="region of interest" description="Disordered" evidence="15">
    <location>
        <begin position="305"/>
        <end position="327"/>
    </location>
</feature>
<evidence type="ECO:0000256" key="14">
    <source>
        <dbReference type="PROSITE-ProRule" id="PRU10141"/>
    </source>
</evidence>
<organism evidence="17 18">
    <name type="scientific">Panagrellus redivivus</name>
    <name type="common">Microworm</name>
    <dbReference type="NCBI Taxonomy" id="6233"/>
    <lineage>
        <taxon>Eukaryota</taxon>
        <taxon>Metazoa</taxon>
        <taxon>Ecdysozoa</taxon>
        <taxon>Nematoda</taxon>
        <taxon>Chromadorea</taxon>
        <taxon>Rhabditida</taxon>
        <taxon>Tylenchina</taxon>
        <taxon>Panagrolaimomorpha</taxon>
        <taxon>Panagrolaimoidea</taxon>
        <taxon>Panagrolaimidae</taxon>
        <taxon>Panagrellus</taxon>
    </lineage>
</organism>
<evidence type="ECO:0000256" key="4">
    <source>
        <dbReference type="ARBA" id="ARBA00022527"/>
    </source>
</evidence>
<evidence type="ECO:0000256" key="2">
    <source>
        <dbReference type="ARBA" id="ARBA00004138"/>
    </source>
</evidence>
<dbReference type="InterPro" id="IPR050117">
    <property type="entry name" value="MAPK"/>
</dbReference>
<dbReference type="Gene3D" id="3.30.200.20">
    <property type="entry name" value="Phosphorylase Kinase, domain 1"/>
    <property type="match status" value="1"/>
</dbReference>
<evidence type="ECO:0000256" key="7">
    <source>
        <dbReference type="ARBA" id="ARBA00022741"/>
    </source>
</evidence>
<keyword evidence="7 14" id="KW-0547">Nucleotide-binding</keyword>
<name>A0A7E4US22_PANRE</name>
<dbReference type="InterPro" id="IPR011009">
    <property type="entry name" value="Kinase-like_dom_sf"/>
</dbReference>
<dbReference type="InterPro" id="IPR008271">
    <property type="entry name" value="Ser/Thr_kinase_AS"/>
</dbReference>
<evidence type="ECO:0000256" key="8">
    <source>
        <dbReference type="ARBA" id="ARBA00022777"/>
    </source>
</evidence>
<feature type="compositionally biased region" description="Basic and acidic residues" evidence="15">
    <location>
        <begin position="356"/>
        <end position="367"/>
    </location>
</feature>
<dbReference type="FunFam" id="3.30.200.20:FF:000071">
    <property type="entry name" value="serine/threonine-protein kinase MAK isoform X1"/>
    <property type="match status" value="1"/>
</dbReference>
<dbReference type="PROSITE" id="PS00108">
    <property type="entry name" value="PROTEIN_KINASE_ST"/>
    <property type="match status" value="1"/>
</dbReference>
<evidence type="ECO:0000256" key="10">
    <source>
        <dbReference type="ARBA" id="ARBA00022842"/>
    </source>
</evidence>
<keyword evidence="11" id="KW-0966">Cell projection</keyword>
<comment type="cofactor">
    <cofactor evidence="1">
        <name>Mg(2+)</name>
        <dbReference type="ChEBI" id="CHEBI:18420"/>
    </cofactor>
</comment>
<dbReference type="Gene3D" id="1.10.510.10">
    <property type="entry name" value="Transferase(Phosphotransferase) domain 1"/>
    <property type="match status" value="1"/>
</dbReference>
<evidence type="ECO:0000256" key="3">
    <source>
        <dbReference type="ARBA" id="ARBA00012513"/>
    </source>
</evidence>
<feature type="region of interest" description="Disordered" evidence="15">
    <location>
        <begin position="558"/>
        <end position="583"/>
    </location>
</feature>